<dbReference type="InterPro" id="IPR014710">
    <property type="entry name" value="RmlC-like_jellyroll"/>
</dbReference>
<evidence type="ECO:0000256" key="2">
    <source>
        <dbReference type="PIRSR" id="PIRSR600888-1"/>
    </source>
</evidence>
<evidence type="ECO:0000313" key="4">
    <source>
        <dbReference type="Proteomes" id="UP000254869"/>
    </source>
</evidence>
<comment type="caution">
    <text evidence="3">The sequence shown here is derived from an EMBL/GenBank/DDBJ whole genome shotgun (WGS) entry which is preliminary data.</text>
</comment>
<evidence type="ECO:0000313" key="3">
    <source>
        <dbReference type="EMBL" id="RDI67727.1"/>
    </source>
</evidence>
<dbReference type="GO" id="GO:0000271">
    <property type="term" value="P:polysaccharide biosynthetic process"/>
    <property type="evidence" value="ECO:0007669"/>
    <property type="project" value="TreeGrafter"/>
</dbReference>
<sequence length="189" mass="20464">MLIEPAELADVLVLTPQPHRDERGLFTRTFDAQEFDARLGVAGAAAAFVQDSQSRSVRGVVRGLHGRSGRGEAKLVRCAHGAVYDVLIDIRPDSPTFGGCQAFLLDDNDFRTLYVPPGFLHGFQALTEVADVCYRIDRPHDPAEDLAVAHDDPELAIAWPSPITVVSARDRAAGSWAALRAAGHLTPRS</sequence>
<organism evidence="3 4">
    <name type="scientific">Nocardia pseudobrasiliensis</name>
    <dbReference type="NCBI Taxonomy" id="45979"/>
    <lineage>
        <taxon>Bacteria</taxon>
        <taxon>Bacillati</taxon>
        <taxon>Actinomycetota</taxon>
        <taxon>Actinomycetes</taxon>
        <taxon>Mycobacteriales</taxon>
        <taxon>Nocardiaceae</taxon>
        <taxon>Nocardia</taxon>
    </lineage>
</organism>
<feature type="active site" description="Proton acceptor" evidence="2">
    <location>
        <position position="65"/>
    </location>
</feature>
<dbReference type="STRING" id="1210086.GCA_001613105_06176"/>
<keyword evidence="4" id="KW-1185">Reference proteome</keyword>
<reference evidence="3 4" key="1">
    <citation type="submission" date="2018-07" db="EMBL/GenBank/DDBJ databases">
        <title>Genomic Encyclopedia of Type Strains, Phase IV (KMG-IV): sequencing the most valuable type-strain genomes for metagenomic binning, comparative biology and taxonomic classification.</title>
        <authorList>
            <person name="Goeker M."/>
        </authorList>
    </citation>
    <scope>NUCLEOTIDE SEQUENCE [LARGE SCALE GENOMIC DNA]</scope>
    <source>
        <strain evidence="3 4">DSM 44290</strain>
    </source>
</reference>
<dbReference type="GO" id="GO:0005829">
    <property type="term" value="C:cytosol"/>
    <property type="evidence" value="ECO:0007669"/>
    <property type="project" value="TreeGrafter"/>
</dbReference>
<protein>
    <submittedName>
        <fullName evidence="3">dTDP-4-dehydrorhamnose 3,5-epimerase</fullName>
    </submittedName>
</protein>
<dbReference type="CDD" id="cd00438">
    <property type="entry name" value="cupin_RmlC"/>
    <property type="match status" value="1"/>
</dbReference>
<dbReference type="InterPro" id="IPR000888">
    <property type="entry name" value="RmlC-like"/>
</dbReference>
<gene>
    <name evidence="3" type="ORF">DFR76_102126</name>
</gene>
<dbReference type="Proteomes" id="UP000254869">
    <property type="component" value="Unassembled WGS sequence"/>
</dbReference>
<dbReference type="Pfam" id="PF00908">
    <property type="entry name" value="dTDP_sugar_isom"/>
    <property type="match status" value="1"/>
</dbReference>
<dbReference type="EMBL" id="QQBC01000002">
    <property type="protein sequence ID" value="RDI67727.1"/>
    <property type="molecule type" value="Genomic_DNA"/>
</dbReference>
<proteinExistence type="inferred from homology"/>
<dbReference type="SUPFAM" id="SSF51182">
    <property type="entry name" value="RmlC-like cupins"/>
    <property type="match status" value="1"/>
</dbReference>
<dbReference type="RefSeq" id="WP_068005233.1">
    <property type="nucleotide sequence ID" value="NZ_QQBC01000002.1"/>
</dbReference>
<dbReference type="InterPro" id="IPR011051">
    <property type="entry name" value="RmlC_Cupin_sf"/>
</dbReference>
<dbReference type="Gene3D" id="2.60.120.10">
    <property type="entry name" value="Jelly Rolls"/>
    <property type="match status" value="1"/>
</dbReference>
<dbReference type="PANTHER" id="PTHR21047:SF2">
    <property type="entry name" value="THYMIDINE DIPHOSPHO-4-KETO-RHAMNOSE 3,5-EPIMERASE"/>
    <property type="match status" value="1"/>
</dbReference>
<dbReference type="AlphaFoldDB" id="A0A370IAJ2"/>
<accession>A0A370IAJ2</accession>
<feature type="active site" description="Proton donor" evidence="2">
    <location>
        <position position="134"/>
    </location>
</feature>
<name>A0A370IAJ2_9NOCA</name>
<evidence type="ECO:0000256" key="1">
    <source>
        <dbReference type="ARBA" id="ARBA00010154"/>
    </source>
</evidence>
<comment type="similarity">
    <text evidence="1">Belongs to the dTDP-4-dehydrorhamnose 3,5-epimerase family.</text>
</comment>
<dbReference type="GO" id="GO:0019305">
    <property type="term" value="P:dTDP-rhamnose biosynthetic process"/>
    <property type="evidence" value="ECO:0007669"/>
    <property type="project" value="TreeGrafter"/>
</dbReference>
<dbReference type="GO" id="GO:0008830">
    <property type="term" value="F:dTDP-4-dehydrorhamnose 3,5-epimerase activity"/>
    <property type="evidence" value="ECO:0007669"/>
    <property type="project" value="InterPro"/>
</dbReference>
<dbReference type="PANTHER" id="PTHR21047">
    <property type="entry name" value="DTDP-6-DEOXY-D-GLUCOSE-3,5 EPIMERASE"/>
    <property type="match status" value="1"/>
</dbReference>